<organism evidence="1 2">
    <name type="scientific">Streptomyces lusitanus</name>
    <dbReference type="NCBI Taxonomy" id="68232"/>
    <lineage>
        <taxon>Bacteria</taxon>
        <taxon>Bacillati</taxon>
        <taxon>Actinomycetota</taxon>
        <taxon>Actinomycetes</taxon>
        <taxon>Kitasatosporales</taxon>
        <taxon>Streptomycetaceae</taxon>
        <taxon>Streptomyces</taxon>
    </lineage>
</organism>
<keyword evidence="2" id="KW-1185">Reference proteome</keyword>
<dbReference type="Proteomes" id="UP001249760">
    <property type="component" value="Unassembled WGS sequence"/>
</dbReference>
<dbReference type="RefSeq" id="WP_269959244.1">
    <property type="nucleotide sequence ID" value="NZ_JASKMA010000017.1"/>
</dbReference>
<comment type="caution">
    <text evidence="1">The sequence shown here is derived from an EMBL/GenBank/DDBJ whole genome shotgun (WGS) entry which is preliminary data.</text>
</comment>
<evidence type="ECO:0000313" key="1">
    <source>
        <dbReference type="EMBL" id="MDT6986273.1"/>
    </source>
</evidence>
<proteinExistence type="predicted"/>
<reference evidence="1 2" key="1">
    <citation type="submission" date="2023-05" db="EMBL/GenBank/DDBJ databases">
        <title>Streptomyces fuscus sp. nov., a brown-black pigment producing actinomyces isolated from dry sand of Sea duck farm.</title>
        <authorList>
            <person name="Xie J."/>
            <person name="Shen N."/>
        </authorList>
    </citation>
    <scope>NUCLEOTIDE SEQUENCE [LARGE SCALE GENOMIC DNA]</scope>
    <source>
        <strain evidence="1 2">CGMCC 4.1745</strain>
    </source>
</reference>
<sequence length="162" mass="17890">MSILKDKRFDGYLRYAIPHDLDAAIDVVIQSYMQSSAPVRQKAIDDLNERSASVLSVYGQRMASTAVRARSIDPLHRGVVAVGMAEERLSDARENLYPLAAINDGASLVGISLRELITDASAFLPPTAVDRLRAFDQRQEQDKSLEAMGMRRTGSGQNFLYS</sequence>
<gene>
    <name evidence="1" type="ORF">QNO04_22710</name>
</gene>
<dbReference type="EMBL" id="JASKMA010000017">
    <property type="protein sequence ID" value="MDT6986273.1"/>
    <property type="molecule type" value="Genomic_DNA"/>
</dbReference>
<accession>A0ABU3JWE7</accession>
<name>A0ABU3JWE7_9ACTN</name>
<evidence type="ECO:0000313" key="2">
    <source>
        <dbReference type="Proteomes" id="UP001249760"/>
    </source>
</evidence>
<protein>
    <submittedName>
        <fullName evidence="1">Uncharacterized protein</fullName>
    </submittedName>
</protein>